<comment type="caution">
    <text evidence="1">The sequence shown here is derived from an EMBL/GenBank/DDBJ whole genome shotgun (WGS) entry which is preliminary data.</text>
</comment>
<gene>
    <name evidence="1" type="ORF">CRI94_03330</name>
</gene>
<sequence length="114" mass="12387">MGMSLVEFTFGNVTASVRPYWGFSYKAFRLWLQSWMEPNGVAQSSSDEPLMLTGLTYEKPYFCLSLYPRACGRGFGAHGGADSRRWICAAVRTCATKAIGWSDEPTALGGAGSA</sequence>
<dbReference type="Proteomes" id="UP000220102">
    <property type="component" value="Unassembled WGS sequence"/>
</dbReference>
<protein>
    <submittedName>
        <fullName evidence="1">Uncharacterized protein</fullName>
    </submittedName>
</protein>
<keyword evidence="2" id="KW-1185">Reference proteome</keyword>
<accession>A0A2A8D3E1</accession>
<reference evidence="1 2" key="1">
    <citation type="submission" date="2017-10" db="EMBL/GenBank/DDBJ databases">
        <title>Draft genome of Longibacter Salinarum.</title>
        <authorList>
            <person name="Goh K.M."/>
            <person name="Shamsir M.S."/>
            <person name="Lim S.W."/>
        </authorList>
    </citation>
    <scope>NUCLEOTIDE SEQUENCE [LARGE SCALE GENOMIC DNA]</scope>
    <source>
        <strain evidence="1 2">KCTC 52045</strain>
    </source>
</reference>
<name>A0A2A8D3E1_9BACT</name>
<dbReference type="AlphaFoldDB" id="A0A2A8D3E1"/>
<proteinExistence type="predicted"/>
<dbReference type="EMBL" id="PDEQ01000001">
    <property type="protein sequence ID" value="PEN15323.1"/>
    <property type="molecule type" value="Genomic_DNA"/>
</dbReference>
<evidence type="ECO:0000313" key="2">
    <source>
        <dbReference type="Proteomes" id="UP000220102"/>
    </source>
</evidence>
<evidence type="ECO:0000313" key="1">
    <source>
        <dbReference type="EMBL" id="PEN15323.1"/>
    </source>
</evidence>
<organism evidence="1 2">
    <name type="scientific">Longibacter salinarum</name>
    <dbReference type="NCBI Taxonomy" id="1850348"/>
    <lineage>
        <taxon>Bacteria</taxon>
        <taxon>Pseudomonadati</taxon>
        <taxon>Rhodothermota</taxon>
        <taxon>Rhodothermia</taxon>
        <taxon>Rhodothermales</taxon>
        <taxon>Salisaetaceae</taxon>
        <taxon>Longibacter</taxon>
    </lineage>
</organism>